<dbReference type="RefSeq" id="XP_017857120.1">
    <property type="nucleotide sequence ID" value="XM_018001631.1"/>
</dbReference>
<organism evidence="4 5">
    <name type="scientific">Drosophila arizonae</name>
    <name type="common">Fruit fly</name>
    <dbReference type="NCBI Taxonomy" id="7263"/>
    <lineage>
        <taxon>Eukaryota</taxon>
        <taxon>Metazoa</taxon>
        <taxon>Ecdysozoa</taxon>
        <taxon>Arthropoda</taxon>
        <taxon>Hexapoda</taxon>
        <taxon>Insecta</taxon>
        <taxon>Pterygota</taxon>
        <taxon>Neoptera</taxon>
        <taxon>Endopterygota</taxon>
        <taxon>Diptera</taxon>
        <taxon>Brachycera</taxon>
        <taxon>Muscomorpha</taxon>
        <taxon>Ephydroidea</taxon>
        <taxon>Drosophilidae</taxon>
        <taxon>Drosophila</taxon>
    </lineage>
</organism>
<reference evidence="4" key="1">
    <citation type="journal article" date="1997" name="Nucleic Acids Res.">
        <title>tRNAscan-SE: a program for improved detection of transfer RNA genes in genomic sequence.</title>
        <authorList>
            <person name="Lowe T.M."/>
            <person name="Eddy S.R."/>
        </authorList>
    </citation>
    <scope>NUCLEOTIDE SEQUENCE [LARGE SCALE GENOMIC DNA]</scope>
</reference>
<gene>
    <name evidence="5" type="primary">LOC108609856</name>
</gene>
<feature type="signal peptide" evidence="3">
    <location>
        <begin position="1"/>
        <end position="20"/>
    </location>
</feature>
<reference evidence="5" key="3">
    <citation type="submission" date="2025-08" db="UniProtKB">
        <authorList>
            <consortium name="RefSeq"/>
        </authorList>
    </citation>
    <scope>IDENTIFICATION</scope>
    <source>
        <tissue evidence="5">Whole organism</tissue>
    </source>
</reference>
<keyword evidence="2" id="KW-0472">Membrane</keyword>
<dbReference type="Proteomes" id="UP000694904">
    <property type="component" value="Chromosome 3"/>
</dbReference>
<evidence type="ECO:0000313" key="5">
    <source>
        <dbReference type="RefSeq" id="XP_017857120.1"/>
    </source>
</evidence>
<dbReference type="GeneID" id="108609856"/>
<evidence type="ECO:0000256" key="2">
    <source>
        <dbReference type="SAM" id="Phobius"/>
    </source>
</evidence>
<sequence length="327" mass="36831">METWISSTFILMILLVHVRTGSVRHGLIELDFHNNTDMVMDMYLRPAESMLSESYCRLLLFKLQDSECPFMRLIFHILIALPIYNLMLIVICWQLNRSASHSAERIVVVLQPIVPSSRLDPPVVLTPLVSSVPSSPPLPPPRCRRRQAPKPPARTLRHQQSFASGYPSQRDPFAAAQGSCNPDQYKILRRNLKRVLEGLQQPVYTATSTAPSLPLPLCLTKEDSTQSSSTGLSLEAPKKKTKSRKLFGTLFKRLSKVFVRKLNPAHDAEINSSTKSADRGTNRSGIFHPIWKRIKTRARRRPEAQPMPLSSSESISTNDSSQCIYSS</sequence>
<keyword evidence="2" id="KW-0812">Transmembrane</keyword>
<proteinExistence type="predicted"/>
<name>A0ABM1NQ84_DROAR</name>
<keyword evidence="4" id="KW-1185">Reference proteome</keyword>
<feature type="compositionally biased region" description="Low complexity" evidence="1">
    <location>
        <begin position="310"/>
        <end position="321"/>
    </location>
</feature>
<evidence type="ECO:0000313" key="4">
    <source>
        <dbReference type="Proteomes" id="UP000694904"/>
    </source>
</evidence>
<feature type="region of interest" description="Disordered" evidence="1">
    <location>
        <begin position="130"/>
        <end position="175"/>
    </location>
</feature>
<reference evidence="4" key="2">
    <citation type="journal article" date="2016" name="G3 (Bethesda)">
        <title>Genome Evolution in Three Species of Cactophilic Drosophila.</title>
        <authorList>
            <person name="Sanchez-Flores A."/>
            <person name="Penazola F."/>
            <person name="Carpinteyro-Ponce J."/>
            <person name="Nazario-Yepiz N."/>
            <person name="Abreu-Goodger C."/>
            <person name="Machado C.A."/>
            <person name="Markow T.A."/>
        </authorList>
    </citation>
    <scope>NUCLEOTIDE SEQUENCE [LARGE SCALE GENOMIC DNA]</scope>
</reference>
<protein>
    <submittedName>
        <fullName evidence="5">Uncharacterized protein LOC108609856</fullName>
    </submittedName>
</protein>
<feature type="chain" id="PRO_5046177010" evidence="3">
    <location>
        <begin position="21"/>
        <end position="327"/>
    </location>
</feature>
<feature type="region of interest" description="Disordered" evidence="1">
    <location>
        <begin position="296"/>
        <end position="327"/>
    </location>
</feature>
<evidence type="ECO:0000256" key="3">
    <source>
        <dbReference type="SAM" id="SignalP"/>
    </source>
</evidence>
<keyword evidence="3" id="KW-0732">Signal</keyword>
<evidence type="ECO:0000256" key="1">
    <source>
        <dbReference type="SAM" id="MobiDB-lite"/>
    </source>
</evidence>
<feature type="compositionally biased region" description="Polar residues" evidence="1">
    <location>
        <begin position="158"/>
        <end position="167"/>
    </location>
</feature>
<feature type="transmembrane region" description="Helical" evidence="2">
    <location>
        <begin position="73"/>
        <end position="95"/>
    </location>
</feature>
<accession>A0ABM1NQ84</accession>
<keyword evidence="2" id="KW-1133">Transmembrane helix</keyword>